<dbReference type="Pfam" id="PF13450">
    <property type="entry name" value="NAD_binding_8"/>
    <property type="match status" value="1"/>
</dbReference>
<proteinExistence type="predicted"/>
<dbReference type="PANTHER" id="PTHR10668">
    <property type="entry name" value="PHYTOENE DEHYDROGENASE"/>
    <property type="match status" value="1"/>
</dbReference>
<dbReference type="Gene3D" id="3.50.50.60">
    <property type="entry name" value="FAD/NAD(P)-binding domain"/>
    <property type="match status" value="1"/>
</dbReference>
<reference evidence="1 2" key="1">
    <citation type="submission" date="2016-01" db="EMBL/GenBank/DDBJ databases">
        <title>The new phylogeny of the genus Mycobacterium.</title>
        <authorList>
            <person name="Tarcisio F."/>
            <person name="Conor M."/>
            <person name="Antonella G."/>
            <person name="Elisabetta G."/>
            <person name="Giulia F.S."/>
            <person name="Sara T."/>
            <person name="Anna F."/>
            <person name="Clotilde B."/>
            <person name="Roberto B."/>
            <person name="Veronica D.S."/>
            <person name="Fabio R."/>
            <person name="Monica P."/>
            <person name="Olivier J."/>
            <person name="Enrico T."/>
            <person name="Nicola S."/>
        </authorList>
    </citation>
    <scope>NUCLEOTIDE SEQUENCE [LARGE SCALE GENOMIC DNA]</scope>
    <source>
        <strain evidence="1 2">DSM 44179</strain>
    </source>
</reference>
<dbReference type="InterPro" id="IPR036188">
    <property type="entry name" value="FAD/NAD-bd_sf"/>
</dbReference>
<keyword evidence="2" id="KW-1185">Reference proteome</keyword>
<dbReference type="PANTHER" id="PTHR10668:SF105">
    <property type="entry name" value="DEHYDROGENASE-RELATED"/>
    <property type="match status" value="1"/>
</dbReference>
<comment type="caution">
    <text evidence="1">The sequence shown here is derived from an EMBL/GenBank/DDBJ whole genome shotgun (WGS) entry which is preliminary data.</text>
</comment>
<dbReference type="EMBL" id="LQOJ01000020">
    <property type="protein sequence ID" value="ORV06769.1"/>
    <property type="molecule type" value="Genomic_DNA"/>
</dbReference>
<dbReference type="OrthoDB" id="833207at2"/>
<protein>
    <submittedName>
        <fullName evidence="1">Dehydrogenase</fullName>
    </submittedName>
</protein>
<sequence length="478" mass="50084">MTDVTVVGSGPNGLSAALTCARAGLRVRIIEAQSTVGGGARTLPDPEYPGVAHDVCSAIHPMALASPFFRAFGLADRVALTSPPISYANPLDRRPAALAYRDLERTCAQLRHPDSWRAMFAPLTGDNTAVADVMLTDKRSLPRQSALAGALGLRVAAQASAGGRLLRGEDAQALFAGVAAHAVRPLNSLPAAGLGTALAALGHTVGWPVPTGGSQAIVEAMLTEFTAHGGELVLGEPVTTPPPGVVIYDLPARALLGIYREELPNRYAARLRRLRYGAGVAKVDFVLSEEIPWADPRLLETATFHLGGSRDQMAAAEAAVGAGRHAQSPMVLAASPHVGDPTRIDERGRRPFWTYAHVPHGSPVDQAETVTAAVERFAPGFRDVVLAVRSVPASDMAGHNANLVGGDITGGGNSMWRAMAGPTLRANPWALPVPRAYLCSAATPPNGGVHGMCGFYAARTALRREFGLPAPIRRSPSR</sequence>
<dbReference type="Proteomes" id="UP000193484">
    <property type="component" value="Unassembled WGS sequence"/>
</dbReference>
<dbReference type="AlphaFoldDB" id="A0A1X1RI99"/>
<evidence type="ECO:0000313" key="1">
    <source>
        <dbReference type="EMBL" id="ORV06769.1"/>
    </source>
</evidence>
<dbReference type="STRING" id="1793.AWC04_04800"/>
<organism evidence="1 2">
    <name type="scientific">Mycolicibacterium fallax</name>
    <name type="common">Mycobacterium fallax</name>
    <dbReference type="NCBI Taxonomy" id="1793"/>
    <lineage>
        <taxon>Bacteria</taxon>
        <taxon>Bacillati</taxon>
        <taxon>Actinomycetota</taxon>
        <taxon>Actinomycetes</taxon>
        <taxon>Mycobacteriales</taxon>
        <taxon>Mycobacteriaceae</taxon>
        <taxon>Mycolicibacterium</taxon>
    </lineage>
</organism>
<accession>A0A1X1RI99</accession>
<dbReference type="SUPFAM" id="SSF51905">
    <property type="entry name" value="FAD/NAD(P)-binding domain"/>
    <property type="match status" value="1"/>
</dbReference>
<evidence type="ECO:0000313" key="2">
    <source>
        <dbReference type="Proteomes" id="UP000193484"/>
    </source>
</evidence>
<dbReference type="RefSeq" id="WP_085093618.1">
    <property type="nucleotide sequence ID" value="NZ_AP022603.1"/>
</dbReference>
<gene>
    <name evidence="1" type="ORF">AWC04_04800</name>
</gene>
<name>A0A1X1RI99_MYCFA</name>